<organism evidence="3 4">
    <name type="scientific">Paludisphaera mucosa</name>
    <dbReference type="NCBI Taxonomy" id="3030827"/>
    <lineage>
        <taxon>Bacteria</taxon>
        <taxon>Pseudomonadati</taxon>
        <taxon>Planctomycetota</taxon>
        <taxon>Planctomycetia</taxon>
        <taxon>Isosphaerales</taxon>
        <taxon>Isosphaeraceae</taxon>
        <taxon>Paludisphaera</taxon>
    </lineage>
</organism>
<proteinExistence type="predicted"/>
<evidence type="ECO:0000256" key="1">
    <source>
        <dbReference type="SAM" id="MobiDB-lite"/>
    </source>
</evidence>
<feature type="region of interest" description="Disordered" evidence="1">
    <location>
        <begin position="162"/>
        <end position="181"/>
    </location>
</feature>
<dbReference type="RefSeq" id="WP_277861917.1">
    <property type="nucleotide sequence ID" value="NZ_JARRAG010000002.1"/>
</dbReference>
<name>A0ABT6FDD8_9BACT</name>
<evidence type="ECO:0000313" key="3">
    <source>
        <dbReference type="EMBL" id="MDG3005586.1"/>
    </source>
</evidence>
<accession>A0ABT6FDD8</accession>
<reference evidence="3 4" key="1">
    <citation type="submission" date="2023-03" db="EMBL/GenBank/DDBJ databases">
        <title>Paludisphaera mucosa sp. nov. a novel planctomycete from northern fen.</title>
        <authorList>
            <person name="Ivanova A."/>
        </authorList>
    </citation>
    <scope>NUCLEOTIDE SEQUENCE [LARGE SCALE GENOMIC DNA]</scope>
    <source>
        <strain evidence="3 4">Pla2</strain>
    </source>
</reference>
<comment type="caution">
    <text evidence="3">The sequence shown here is derived from an EMBL/GenBank/DDBJ whole genome shotgun (WGS) entry which is preliminary data.</text>
</comment>
<sequence length="181" mass="19640">MKHPNVGRTAASSPKFLRRLVLGAILLFGFASIFYQFVPNFTPVPYSPWFLDRVEEGVVSTLELAGDGISAVGILSEPREYRPTSKDMPPAFVTRYSVVFPTQAAVQPVVDRLLAGSEEAGARVVIVRRPAPPRAVPALLFCFAVPTSFVLGAWYGMTRLRRPQATPPTESTEGPSGPPTP</sequence>
<gene>
    <name evidence="3" type="ORF">PZE19_17500</name>
</gene>
<feature type="transmembrane region" description="Helical" evidence="2">
    <location>
        <begin position="135"/>
        <end position="155"/>
    </location>
</feature>
<protein>
    <submittedName>
        <fullName evidence="3">Uncharacterized protein</fullName>
    </submittedName>
</protein>
<evidence type="ECO:0000313" key="4">
    <source>
        <dbReference type="Proteomes" id="UP001216907"/>
    </source>
</evidence>
<keyword evidence="2" id="KW-1133">Transmembrane helix</keyword>
<keyword evidence="2" id="KW-0472">Membrane</keyword>
<dbReference type="Proteomes" id="UP001216907">
    <property type="component" value="Unassembled WGS sequence"/>
</dbReference>
<keyword evidence="2" id="KW-0812">Transmembrane</keyword>
<keyword evidence="4" id="KW-1185">Reference proteome</keyword>
<feature type="transmembrane region" description="Helical" evidence="2">
    <location>
        <begin position="20"/>
        <end position="38"/>
    </location>
</feature>
<evidence type="ECO:0000256" key="2">
    <source>
        <dbReference type="SAM" id="Phobius"/>
    </source>
</evidence>
<dbReference type="EMBL" id="JARRAG010000002">
    <property type="protein sequence ID" value="MDG3005586.1"/>
    <property type="molecule type" value="Genomic_DNA"/>
</dbReference>